<keyword evidence="7" id="KW-1185">Reference proteome</keyword>
<evidence type="ECO:0000256" key="1">
    <source>
        <dbReference type="ARBA" id="ARBA00023015"/>
    </source>
</evidence>
<dbReference type="Pfam" id="PF00440">
    <property type="entry name" value="TetR_N"/>
    <property type="match status" value="1"/>
</dbReference>
<evidence type="ECO:0000256" key="3">
    <source>
        <dbReference type="ARBA" id="ARBA00023163"/>
    </source>
</evidence>
<evidence type="ECO:0000259" key="5">
    <source>
        <dbReference type="PROSITE" id="PS50977"/>
    </source>
</evidence>
<dbReference type="Gene3D" id="1.10.10.60">
    <property type="entry name" value="Homeodomain-like"/>
    <property type="match status" value="1"/>
</dbReference>
<gene>
    <name evidence="6" type="ORF">E8L99_11455</name>
</gene>
<dbReference type="InterPro" id="IPR009057">
    <property type="entry name" value="Homeodomain-like_sf"/>
</dbReference>
<organism evidence="6 7">
    <name type="scientific">Phreatobacter aquaticus</name>
    <dbReference type="NCBI Taxonomy" id="2570229"/>
    <lineage>
        <taxon>Bacteria</taxon>
        <taxon>Pseudomonadati</taxon>
        <taxon>Pseudomonadota</taxon>
        <taxon>Alphaproteobacteria</taxon>
        <taxon>Hyphomicrobiales</taxon>
        <taxon>Phreatobacteraceae</taxon>
        <taxon>Phreatobacter</taxon>
    </lineage>
</organism>
<dbReference type="AlphaFoldDB" id="A0A4D7QHE4"/>
<keyword evidence="1" id="KW-0805">Transcription regulation</keyword>
<reference evidence="6 7" key="1">
    <citation type="submission" date="2019-04" db="EMBL/GenBank/DDBJ databases">
        <title>Phreatobacter aquaticus sp. nov.</title>
        <authorList>
            <person name="Choi A."/>
            <person name="Baek K."/>
        </authorList>
    </citation>
    <scope>NUCLEOTIDE SEQUENCE [LARGE SCALE GENOMIC DNA]</scope>
    <source>
        <strain evidence="6 7">NMCR1094</strain>
    </source>
</reference>
<dbReference type="InterPro" id="IPR050109">
    <property type="entry name" value="HTH-type_TetR-like_transc_reg"/>
</dbReference>
<dbReference type="PANTHER" id="PTHR30055">
    <property type="entry name" value="HTH-TYPE TRANSCRIPTIONAL REGULATOR RUTR"/>
    <property type="match status" value="1"/>
</dbReference>
<dbReference type="Gene3D" id="1.10.357.10">
    <property type="entry name" value="Tetracycline Repressor, domain 2"/>
    <property type="match status" value="1"/>
</dbReference>
<dbReference type="GO" id="GO:0000976">
    <property type="term" value="F:transcription cis-regulatory region binding"/>
    <property type="evidence" value="ECO:0007669"/>
    <property type="project" value="TreeGrafter"/>
</dbReference>
<evidence type="ECO:0000256" key="4">
    <source>
        <dbReference type="PROSITE-ProRule" id="PRU00335"/>
    </source>
</evidence>
<dbReference type="InterPro" id="IPR001647">
    <property type="entry name" value="HTH_TetR"/>
</dbReference>
<proteinExistence type="predicted"/>
<dbReference type="SUPFAM" id="SSF46689">
    <property type="entry name" value="Homeodomain-like"/>
    <property type="match status" value="1"/>
</dbReference>
<dbReference type="PANTHER" id="PTHR30055:SF240">
    <property type="entry name" value="HTH-TYPE TRANSCRIPTIONAL REGULATOR ACRR"/>
    <property type="match status" value="1"/>
</dbReference>
<dbReference type="InterPro" id="IPR036271">
    <property type="entry name" value="Tet_transcr_reg_TetR-rel_C_sf"/>
</dbReference>
<accession>A0A4D7QHE4</accession>
<keyword evidence="2 4" id="KW-0238">DNA-binding</keyword>
<sequence length="252" mass="28448">MKKPLTPPPRAFDQTIVKSQVTDEKLVMRRREQIVAAAVELFSDQGYYRTTIQDIARKAGVSIGLIYQYAQTKEDVLLLSLMSVLESYKQEIPLSVTTISDPLEALWSSLATFCRVIDHRRSAAVLAYRSTKSLPREQRELIKQLELETNEFIAQRLRDCVAAGVFREVNVDLVTYQLVLYAHTWALKHWRLSQITTIEGYIEQGFDFFVHAMATPKGLIQYGQFLAAHRATAARAGKAGASKTKAPAKARD</sequence>
<feature type="DNA-binding region" description="H-T-H motif" evidence="4">
    <location>
        <begin position="51"/>
        <end position="70"/>
    </location>
</feature>
<dbReference type="InterPro" id="IPR041490">
    <property type="entry name" value="KstR2_TetR_C"/>
</dbReference>
<evidence type="ECO:0000313" key="7">
    <source>
        <dbReference type="Proteomes" id="UP000298588"/>
    </source>
</evidence>
<dbReference type="Proteomes" id="UP000298588">
    <property type="component" value="Chromosome"/>
</dbReference>
<evidence type="ECO:0000313" key="6">
    <source>
        <dbReference type="EMBL" id="QCK86325.1"/>
    </source>
</evidence>
<dbReference type="PROSITE" id="PS50977">
    <property type="entry name" value="HTH_TETR_2"/>
    <property type="match status" value="1"/>
</dbReference>
<evidence type="ECO:0000256" key="2">
    <source>
        <dbReference type="ARBA" id="ARBA00023125"/>
    </source>
</evidence>
<dbReference type="PRINTS" id="PR00455">
    <property type="entry name" value="HTHTETR"/>
</dbReference>
<dbReference type="GO" id="GO:0003700">
    <property type="term" value="F:DNA-binding transcription factor activity"/>
    <property type="evidence" value="ECO:0007669"/>
    <property type="project" value="TreeGrafter"/>
</dbReference>
<dbReference type="KEGG" id="paqt:E8L99_11455"/>
<name>A0A4D7QHE4_9HYPH</name>
<dbReference type="EMBL" id="CP039865">
    <property type="protein sequence ID" value="QCK86325.1"/>
    <property type="molecule type" value="Genomic_DNA"/>
</dbReference>
<dbReference type="Pfam" id="PF17932">
    <property type="entry name" value="TetR_C_24"/>
    <property type="match status" value="1"/>
</dbReference>
<protein>
    <submittedName>
        <fullName evidence="6">TetR/AcrR family transcriptional regulator</fullName>
    </submittedName>
</protein>
<keyword evidence="3" id="KW-0804">Transcription</keyword>
<dbReference type="OrthoDB" id="5292901at2"/>
<feature type="domain" description="HTH tetR-type" evidence="5">
    <location>
        <begin position="28"/>
        <end position="88"/>
    </location>
</feature>
<dbReference type="SUPFAM" id="SSF48498">
    <property type="entry name" value="Tetracyclin repressor-like, C-terminal domain"/>
    <property type="match status" value="1"/>
</dbReference>